<evidence type="ECO:0000256" key="1">
    <source>
        <dbReference type="ARBA" id="ARBA00011961"/>
    </source>
</evidence>
<dbReference type="Pfam" id="PF03881">
    <property type="entry name" value="Fructosamin_kin"/>
    <property type="match status" value="1"/>
</dbReference>
<dbReference type="AlphaFoldDB" id="A0A3F3Q790"/>
<dbReference type="InterPro" id="IPR016477">
    <property type="entry name" value="Fructo-/Ketosamine-3-kinase"/>
</dbReference>
<accession>A0A3F3Q790</accession>
<comment type="catalytic activity">
    <reaction evidence="2">
        <text>N(6)-D-ribulosyl-L-lysyl-[protein] + ATP = N(6)-(3-O-phospho-D-ribulosyl)-L-lysyl-[protein] + ADP + H(+)</text>
        <dbReference type="Rhea" id="RHEA:48432"/>
        <dbReference type="Rhea" id="RHEA-COMP:12103"/>
        <dbReference type="Rhea" id="RHEA-COMP:12104"/>
        <dbReference type="ChEBI" id="CHEBI:15378"/>
        <dbReference type="ChEBI" id="CHEBI:30616"/>
        <dbReference type="ChEBI" id="CHEBI:90418"/>
        <dbReference type="ChEBI" id="CHEBI:90420"/>
        <dbReference type="ChEBI" id="CHEBI:456216"/>
        <dbReference type="EC" id="2.7.1.172"/>
    </reaction>
    <physiologicalReaction direction="left-to-right" evidence="2">
        <dbReference type="Rhea" id="RHEA:48433"/>
    </physiologicalReaction>
</comment>
<evidence type="ECO:0000313" key="3">
    <source>
        <dbReference type="EMBL" id="RDH35051.1"/>
    </source>
</evidence>
<dbReference type="GeneID" id="38137305"/>
<proteinExistence type="predicted"/>
<dbReference type="STRING" id="1341132.A0A3F3Q790"/>
<dbReference type="Proteomes" id="UP000253729">
    <property type="component" value="Unassembled WGS sequence"/>
</dbReference>
<keyword evidence="4" id="KW-1185">Reference proteome</keyword>
<evidence type="ECO:0000256" key="2">
    <source>
        <dbReference type="ARBA" id="ARBA00048655"/>
    </source>
</evidence>
<dbReference type="PANTHER" id="PTHR12149:SF8">
    <property type="entry name" value="PROTEIN-RIBULOSAMINE 3-KINASE"/>
    <property type="match status" value="1"/>
</dbReference>
<protein>
    <recommendedName>
        <fullName evidence="1">protein-ribulosamine 3-kinase</fullName>
        <ecNumber evidence="1">2.7.1.172</ecNumber>
    </recommendedName>
</protein>
<dbReference type="InterPro" id="IPR011009">
    <property type="entry name" value="Kinase-like_dom_sf"/>
</dbReference>
<dbReference type="EMBL" id="KZ852041">
    <property type="protein sequence ID" value="RDH35051.1"/>
    <property type="molecule type" value="Genomic_DNA"/>
</dbReference>
<name>A0A3F3Q790_9EURO</name>
<dbReference type="RefSeq" id="XP_026628073.1">
    <property type="nucleotide sequence ID" value="XM_026768949.1"/>
</dbReference>
<keyword evidence="3" id="KW-0808">Transferase</keyword>
<dbReference type="SUPFAM" id="SSF56112">
    <property type="entry name" value="Protein kinase-like (PK-like)"/>
    <property type="match status" value="1"/>
</dbReference>
<sequence length="352" mass="39500">MCYSTSTALSTDLPRWTLLDAGWDGISKCPFLFSSALLLKTEHPVVDFSREDPVDPSVLAELPKGSRVISTEEHGISFWGTTGRINVELADGTPVSFFIKAVTKERGKNMVYGEDCPDTHFFLCGYRDMAADMPDPDKSAARLAALHNNSASPTGKFGFHVVTHNGNLPQMTDWEDSWEIFFAKSMRHALDLETAVKGWDPELDFLVPALFERVIPRLLRPLESEGWSVKPSLIHGDLWYANSGIDTETGESLVFDACCFYAYNECELAGFYGEGTEADRRDTNEDEFGQWRPICNRFGDEYLEAYRSYAQILPPEEDYDGQQILNDIRDLVARYGSGVEYEASEASEGRSQ</sequence>
<dbReference type="GO" id="GO:0102193">
    <property type="term" value="F:protein-ribulosamine 3-kinase activity"/>
    <property type="evidence" value="ECO:0007669"/>
    <property type="project" value="UniProtKB-EC"/>
</dbReference>
<dbReference type="GO" id="GO:0016301">
    <property type="term" value="F:kinase activity"/>
    <property type="evidence" value="ECO:0007669"/>
    <property type="project" value="UniProtKB-KW"/>
</dbReference>
<keyword evidence="3" id="KW-0418">Kinase</keyword>
<organism evidence="3 4">
    <name type="scientific">Aspergillus welwitschiae</name>
    <dbReference type="NCBI Taxonomy" id="1341132"/>
    <lineage>
        <taxon>Eukaryota</taxon>
        <taxon>Fungi</taxon>
        <taxon>Dikarya</taxon>
        <taxon>Ascomycota</taxon>
        <taxon>Pezizomycotina</taxon>
        <taxon>Eurotiomycetes</taxon>
        <taxon>Eurotiomycetidae</taxon>
        <taxon>Eurotiales</taxon>
        <taxon>Aspergillaceae</taxon>
        <taxon>Aspergillus</taxon>
        <taxon>Aspergillus subgen. Circumdati</taxon>
    </lineage>
</organism>
<gene>
    <name evidence="3" type="ORF">BDQ94DRAFT_158430</name>
</gene>
<dbReference type="Gene3D" id="3.90.1200.10">
    <property type="match status" value="1"/>
</dbReference>
<reference evidence="3 4" key="1">
    <citation type="submission" date="2018-07" db="EMBL/GenBank/DDBJ databases">
        <title>The genomes of Aspergillus section Nigri reveals drivers in fungal speciation.</title>
        <authorList>
            <consortium name="DOE Joint Genome Institute"/>
            <person name="Vesth T.C."/>
            <person name="Nybo J."/>
            <person name="Theobald S."/>
            <person name="Brandl J."/>
            <person name="Frisvad J.C."/>
            <person name="Nielsen K.F."/>
            <person name="Lyhne E.K."/>
            <person name="Kogle M.E."/>
            <person name="Kuo A."/>
            <person name="Riley R."/>
            <person name="Clum A."/>
            <person name="Nolan M."/>
            <person name="Lipzen A."/>
            <person name="Salamov A."/>
            <person name="Henrissat B."/>
            <person name="Wiebenga A."/>
            <person name="De vries R.P."/>
            <person name="Grigoriev I.V."/>
            <person name="Mortensen U.H."/>
            <person name="Andersen M.R."/>
            <person name="Baker S.E."/>
        </authorList>
    </citation>
    <scope>NUCLEOTIDE SEQUENCE [LARGE SCALE GENOMIC DNA]</scope>
    <source>
        <strain evidence="3 4">CBS 139.54b</strain>
    </source>
</reference>
<evidence type="ECO:0000313" key="4">
    <source>
        <dbReference type="Proteomes" id="UP000253729"/>
    </source>
</evidence>
<dbReference type="EC" id="2.7.1.172" evidence="1"/>
<dbReference type="PANTHER" id="PTHR12149">
    <property type="entry name" value="FRUCTOSAMINE 3 KINASE-RELATED PROTEIN"/>
    <property type="match status" value="1"/>
</dbReference>